<protein>
    <submittedName>
        <fullName evidence="2">Unnamed product</fullName>
    </submittedName>
</protein>
<dbReference type="AlphaFoldDB" id="Q01AS7"/>
<proteinExistence type="predicted"/>
<keyword evidence="4" id="KW-1185">Reference proteome</keyword>
<dbReference type="KEGG" id="ota:OT_ostta04g03060"/>
<feature type="compositionally biased region" description="Acidic residues" evidence="1">
    <location>
        <begin position="47"/>
        <end position="57"/>
    </location>
</feature>
<evidence type="ECO:0000313" key="2">
    <source>
        <dbReference type="EMBL" id="CAL51721.1"/>
    </source>
</evidence>
<evidence type="ECO:0000256" key="1">
    <source>
        <dbReference type="SAM" id="MobiDB-lite"/>
    </source>
</evidence>
<evidence type="ECO:0000313" key="4">
    <source>
        <dbReference type="Proteomes" id="UP000009170"/>
    </source>
</evidence>
<dbReference type="EMBL" id="CAID01000004">
    <property type="protein sequence ID" value="CAL51721.1"/>
    <property type="molecule type" value="Genomic_DNA"/>
</dbReference>
<organism evidence="2 4">
    <name type="scientific">Ostreococcus tauri</name>
    <name type="common">Marine green alga</name>
    <dbReference type="NCBI Taxonomy" id="70448"/>
    <lineage>
        <taxon>Eukaryota</taxon>
        <taxon>Viridiplantae</taxon>
        <taxon>Chlorophyta</taxon>
        <taxon>Mamiellophyceae</taxon>
        <taxon>Mamiellales</taxon>
        <taxon>Bathycoccaceae</taxon>
        <taxon>Ostreococcus</taxon>
    </lineage>
</organism>
<name>Q01AS7_OSTTA</name>
<dbReference type="Proteomes" id="UP000195557">
    <property type="component" value="Unassembled WGS sequence"/>
</dbReference>
<dbReference type="InParanoid" id="Q01AS7"/>
<sequence length="57" mass="6101">MVEVESAKDAQGGTRKTTFLKWVPATDERGGDVEASPRGAEGCPYELVEEEDSKEGG</sequence>
<dbReference type="Proteomes" id="UP000009170">
    <property type="component" value="Unassembled WGS sequence"/>
</dbReference>
<reference evidence="2 4" key="1">
    <citation type="journal article" date="2006" name="Proc. Natl. Acad. Sci. U.S.A.">
        <title>Genome analysis of the smallest free-living eukaryote Ostreococcus tauri unveils many unique features.</title>
        <authorList>
            <person name="Derelle E."/>
            <person name="Ferraz C."/>
            <person name="Rombauts S."/>
            <person name="Rouze P."/>
            <person name="Worden A.Z."/>
            <person name="Robbens S."/>
            <person name="Partensky F."/>
            <person name="Degroeve S."/>
            <person name="Echeynie S."/>
            <person name="Cooke R."/>
            <person name="Saeys Y."/>
            <person name="Wuyts J."/>
            <person name="Jabbari K."/>
            <person name="Bowler C."/>
            <person name="Panaud O."/>
            <person name="Piegu B."/>
            <person name="Ball S.G."/>
            <person name="Ral J.-P."/>
            <person name="Bouget F.-Y."/>
            <person name="Piganeau G."/>
            <person name="De Baets B."/>
            <person name="Picard A."/>
            <person name="Delseny M."/>
            <person name="Demaille J."/>
            <person name="Van de Peer Y."/>
            <person name="Moreau H."/>
        </authorList>
    </citation>
    <scope>NUCLEOTIDE SEQUENCE [LARGE SCALE GENOMIC DNA]</scope>
    <source>
        <strain evidence="2 4">OTTH0595</strain>
    </source>
</reference>
<feature type="region of interest" description="Disordered" evidence="1">
    <location>
        <begin position="1"/>
        <end position="57"/>
    </location>
</feature>
<evidence type="ECO:0000313" key="3">
    <source>
        <dbReference type="EMBL" id="OUS49491.1"/>
    </source>
</evidence>
<accession>Q01AS7</accession>
<reference evidence="3" key="3">
    <citation type="submission" date="2017-04" db="EMBL/GenBank/DDBJ databases">
        <title>Population genomics of picophytoplankton unveils novel chromosome hypervariability.</title>
        <authorList>
            <consortium name="DOE Joint Genome Institute"/>
            <person name="Blanc-Mathieu R."/>
            <person name="Krasovec M."/>
            <person name="Hebrard M."/>
            <person name="Yau S."/>
            <person name="Desgranges E."/>
            <person name="Martin J."/>
            <person name="Schackwitz W."/>
            <person name="Kuo A."/>
            <person name="Salin G."/>
            <person name="Donnadieu C."/>
            <person name="Desdevises Y."/>
            <person name="Sanchez-Ferandin S."/>
            <person name="Moreau H."/>
            <person name="Rivals E."/>
            <person name="Grigoriev I.V."/>
            <person name="Grimsley N."/>
            <person name="Eyre-Walker A."/>
            <person name="Piganeau G."/>
        </authorList>
    </citation>
    <scope>NUCLEOTIDE SEQUENCE [LARGE SCALE GENOMIC DNA]</scope>
    <source>
        <strain evidence="3">RCC 1115</strain>
    </source>
</reference>
<accession>A0A1Y5IIV1</accession>
<dbReference type="GeneID" id="9834186"/>
<accession>A0A454XN98</accession>
<dbReference type="EMBL" id="KZ155771">
    <property type="protein sequence ID" value="OUS49491.1"/>
    <property type="molecule type" value="Genomic_DNA"/>
</dbReference>
<reference evidence="2" key="2">
    <citation type="journal article" date="2014" name="BMC Genomics">
        <title>An improved genome of the model marine alga Ostreococcus tauri unfolds by assessing Illumina de novo assemblies.</title>
        <authorList>
            <person name="Blanc-Mathieu R."/>
            <person name="Verhelst B."/>
            <person name="Derelle E."/>
            <person name="Rombauts S."/>
            <person name="Bouget F.Y."/>
            <person name="Carre I."/>
            <person name="Chateau A."/>
            <person name="Eyre-Walker A."/>
            <person name="Grimsley N."/>
            <person name="Moreau H."/>
            <person name="Piegu B."/>
            <person name="Rivals E."/>
            <person name="Schackwitz W."/>
            <person name="Van de Peer Y."/>
            <person name="Piganeau G."/>
        </authorList>
    </citation>
    <scope>NUCLEOTIDE SEQUENCE</scope>
    <source>
        <strain evidence="2">RCC4221</strain>
    </source>
</reference>
<dbReference type="RefSeq" id="XP_003078841.1">
    <property type="nucleotide sequence ID" value="XM_003078793.1"/>
</dbReference>
<gene>
    <name evidence="3" type="ORF">BE221DRAFT_202750</name>
    <name evidence="2" type="ORF">OT_ostta04g03060</name>
</gene>